<dbReference type="GO" id="GO:0051754">
    <property type="term" value="P:meiotic sister chromatid cohesion, centromeric"/>
    <property type="evidence" value="ECO:0007669"/>
    <property type="project" value="UniProtKB-ARBA"/>
</dbReference>
<feature type="compositionally biased region" description="Basic and acidic residues" evidence="9">
    <location>
        <begin position="11"/>
        <end position="27"/>
    </location>
</feature>
<dbReference type="PIRSF" id="PIRSF028043">
    <property type="entry name" value="PP2A_B56"/>
    <property type="match status" value="1"/>
</dbReference>
<dbReference type="FunFam" id="1.25.10.10:FF:000016">
    <property type="entry name" value="Serine/threonine-protein phosphatase 2A 56 kDa regulatory subunit"/>
    <property type="match status" value="1"/>
</dbReference>
<dbReference type="RefSeq" id="XP_018701644.1">
    <property type="nucleotide sequence ID" value="XM_018851048.1"/>
</dbReference>
<evidence type="ECO:0000256" key="7">
    <source>
        <dbReference type="ARBA" id="ARBA00064351"/>
    </source>
</evidence>
<evidence type="ECO:0000256" key="5">
    <source>
        <dbReference type="ARBA" id="ARBA00022553"/>
    </source>
</evidence>
<comment type="subunit">
    <text evidence="7">PP2A consists of a common heterodimeric core enzyme, composed of a 36 kDa catalytic subunit (subunit C) and a 65 kDa constant regulatory subunit (PR65 or subunit A), that associates with a variety of regulatory subunits. Proteins that associate with the core dimer include three families of regulatory subunits B (the R2/B/PR55/B55, R3/B''/PR72/PR130/PR59 and R5/B'/B56 families), the 48 kDa variable regulatory subunit, viral proteins, and cell signaling molecules.</text>
</comment>
<keyword evidence="11" id="KW-1185">Reference proteome</keyword>
<dbReference type="GO" id="GO:0000159">
    <property type="term" value="C:protein phosphatase type 2A complex"/>
    <property type="evidence" value="ECO:0007669"/>
    <property type="project" value="UniProtKB-UniRule"/>
</dbReference>
<dbReference type="GO" id="GO:0019888">
    <property type="term" value="F:protein phosphatase regulator activity"/>
    <property type="evidence" value="ECO:0007669"/>
    <property type="project" value="UniProtKB-UniRule"/>
</dbReference>
<dbReference type="InterPro" id="IPR002554">
    <property type="entry name" value="PP2A_B56"/>
</dbReference>
<dbReference type="SUPFAM" id="SSF48371">
    <property type="entry name" value="ARM repeat"/>
    <property type="match status" value="1"/>
</dbReference>
<comment type="function">
    <text evidence="8">The B regulatory subunit might modulate substrate selectivity and catalytic activity, and also might direct the localization of the catalytic enzyme to a particular subcellular compartment.</text>
</comment>
<proteinExistence type="inferred from homology"/>
<evidence type="ECO:0000313" key="10">
    <source>
        <dbReference type="EMBL" id="OAA56377.1"/>
    </source>
</evidence>
<evidence type="ECO:0000313" key="11">
    <source>
        <dbReference type="Proteomes" id="UP000076744"/>
    </source>
</evidence>
<evidence type="ECO:0000256" key="2">
    <source>
        <dbReference type="ARBA" id="ARBA00004496"/>
    </source>
</evidence>
<feature type="compositionally biased region" description="Basic and acidic residues" evidence="9">
    <location>
        <begin position="611"/>
        <end position="620"/>
    </location>
</feature>
<protein>
    <recommendedName>
        <fullName evidence="8">Serine/threonine-protein phosphatase 2A 56 kDa regulatory subunit</fullName>
    </recommendedName>
</protein>
<dbReference type="AlphaFoldDB" id="A0A167P7R8"/>
<dbReference type="GeneID" id="30023737"/>
<comment type="subcellular location">
    <subcellularLocation>
        <location evidence="2">Cytoplasm</location>
    </subcellularLocation>
    <subcellularLocation>
        <location evidence="1">Nucleus</location>
    </subcellularLocation>
</comment>
<keyword evidence="4" id="KW-0963">Cytoplasm</keyword>
<dbReference type="EMBL" id="AZHB01000022">
    <property type="protein sequence ID" value="OAA56377.1"/>
    <property type="molecule type" value="Genomic_DNA"/>
</dbReference>
<dbReference type="GO" id="GO:1901991">
    <property type="term" value="P:negative regulation of mitotic cell cycle phase transition"/>
    <property type="evidence" value="ECO:0007669"/>
    <property type="project" value="UniProtKB-ARBA"/>
</dbReference>
<dbReference type="OrthoDB" id="10264446at2759"/>
<feature type="compositionally biased region" description="Low complexity" evidence="9">
    <location>
        <begin position="37"/>
        <end position="51"/>
    </location>
</feature>
<dbReference type="PANTHER" id="PTHR10257">
    <property type="entry name" value="SERINE/THREONINE PROTEIN PHOSPHATASE 2A PP2A REGULATORY SUBUNIT B"/>
    <property type="match status" value="1"/>
</dbReference>
<evidence type="ECO:0000256" key="9">
    <source>
        <dbReference type="SAM" id="MobiDB-lite"/>
    </source>
</evidence>
<accession>A0A167P7R8</accession>
<dbReference type="GO" id="GO:0007165">
    <property type="term" value="P:signal transduction"/>
    <property type="evidence" value="ECO:0007669"/>
    <property type="project" value="InterPro"/>
</dbReference>
<feature type="compositionally biased region" description="Polar residues" evidence="9">
    <location>
        <begin position="83"/>
        <end position="93"/>
    </location>
</feature>
<keyword evidence="5" id="KW-0597">Phosphoprotein</keyword>
<reference evidence="10 11" key="1">
    <citation type="journal article" date="2016" name="Genome Biol. Evol.">
        <title>Divergent and convergent evolution of fungal pathogenicity.</title>
        <authorList>
            <person name="Shang Y."/>
            <person name="Xiao G."/>
            <person name="Zheng P."/>
            <person name="Cen K."/>
            <person name="Zhan S."/>
            <person name="Wang C."/>
        </authorList>
    </citation>
    <scope>NUCLEOTIDE SEQUENCE [LARGE SCALE GENOMIC DNA]</scope>
    <source>
        <strain evidence="10 11">ARSEF 2679</strain>
    </source>
</reference>
<dbReference type="STRING" id="1081104.A0A167P7R8"/>
<keyword evidence="6" id="KW-0539">Nucleus</keyword>
<name>A0A167P7R8_CORFA</name>
<sequence length="644" mass="73579">MKRFSQKVLSRGKDSTKSSKKNKDPKDGTASPSSRDPSTQSPTLTPTSSTTAVNDIRNKPLPPNSTDGLGQGAGGDRFGAMGANSSPNGNTRLPPTVVISPTPGHVPPPGAAETMPHDLAPPKPGQKSLMIHRGIDNRDAIPEGLRTPKRQHSSRFDISTNRDLEKLPGFHEVPPNRRQELFMQKIEQCNVIFDFNDASGDMKAKEIKRLALHELLDYVANNRQVITEPMYPKVVDMFSKNLFRPIPPPMNPQGEPFDPEEDEPVLEVAWPHIQVVYEFFLRFIESQDFNTNIAKAYIDHSFVLQLLDLFDSEDPRERDFLKTTLHRIYGKFLNLRSFIRRSINNVFFQFTYETERFNGIAELLEILGSIINGFALPLKEEHKIFLTRVLLPLHKPRSLSMYHPQLAYCIVQFLEKDASLTEDVVLGLLRYWPKVNSTKEVMFLNEVEDIFEVMDPAEFAKVQEPLFHQLAKSVASPHFQVAERALYFWNNEYFCNLVSDNVEIILPIMFAPLYENSKGHWNRTIHGMVYNAMKLFMEINPQLFDDCSHEYTEHQNSAAEREALRERKWAALDEQAETRRNSMSSDMGELPQRIQVTAMPRVDETDPSTDDSQKRLDSLRLQDQSGRRPSVHERQGSTSSTRSR</sequence>
<comment type="similarity">
    <text evidence="3">Belongs to the phosphatase 2A regulatory subunit B family.</text>
</comment>
<dbReference type="Proteomes" id="UP000076744">
    <property type="component" value="Unassembled WGS sequence"/>
</dbReference>
<dbReference type="GO" id="GO:0005634">
    <property type="term" value="C:nucleus"/>
    <property type="evidence" value="ECO:0007669"/>
    <property type="project" value="UniProtKB-SubCell"/>
</dbReference>
<feature type="region of interest" description="Disordered" evidence="9">
    <location>
        <begin position="1"/>
        <end position="114"/>
    </location>
</feature>
<dbReference type="Gene3D" id="1.25.10.10">
    <property type="entry name" value="Leucine-rich Repeat Variant"/>
    <property type="match status" value="1"/>
</dbReference>
<dbReference type="Pfam" id="PF01603">
    <property type="entry name" value="B56"/>
    <property type="match status" value="1"/>
</dbReference>
<dbReference type="GO" id="GO:0000776">
    <property type="term" value="C:kinetochore"/>
    <property type="evidence" value="ECO:0007669"/>
    <property type="project" value="UniProtKB-ARBA"/>
</dbReference>
<dbReference type="InterPro" id="IPR011989">
    <property type="entry name" value="ARM-like"/>
</dbReference>
<dbReference type="InterPro" id="IPR016024">
    <property type="entry name" value="ARM-type_fold"/>
</dbReference>
<organism evidence="10 11">
    <name type="scientific">Cordyceps fumosorosea (strain ARSEF 2679)</name>
    <name type="common">Isaria fumosorosea</name>
    <dbReference type="NCBI Taxonomy" id="1081104"/>
    <lineage>
        <taxon>Eukaryota</taxon>
        <taxon>Fungi</taxon>
        <taxon>Dikarya</taxon>
        <taxon>Ascomycota</taxon>
        <taxon>Pezizomycotina</taxon>
        <taxon>Sordariomycetes</taxon>
        <taxon>Hypocreomycetidae</taxon>
        <taxon>Hypocreales</taxon>
        <taxon>Cordycipitaceae</taxon>
        <taxon>Cordyceps</taxon>
    </lineage>
</organism>
<gene>
    <name evidence="10" type="ORF">ISF_07445</name>
</gene>
<feature type="region of interest" description="Disordered" evidence="9">
    <location>
        <begin position="575"/>
        <end position="644"/>
    </location>
</feature>
<comment type="caution">
    <text evidence="10">The sequence shown here is derived from an EMBL/GenBank/DDBJ whole genome shotgun (WGS) entry which is preliminary data.</text>
</comment>
<dbReference type="PANTHER" id="PTHR10257:SF3">
    <property type="entry name" value="SERINE_THREONINE-PROTEIN PHOSPHATASE 2A 56 KDA REGULATORY SUBUNIT GAMMA ISOFORM"/>
    <property type="match status" value="1"/>
</dbReference>
<dbReference type="GO" id="GO:0005737">
    <property type="term" value="C:cytoplasm"/>
    <property type="evidence" value="ECO:0007669"/>
    <property type="project" value="UniProtKB-SubCell"/>
</dbReference>
<evidence type="ECO:0000256" key="3">
    <source>
        <dbReference type="ARBA" id="ARBA00008259"/>
    </source>
</evidence>
<dbReference type="GO" id="GO:0098813">
    <property type="term" value="P:nuclear chromosome segregation"/>
    <property type="evidence" value="ECO:0007669"/>
    <property type="project" value="UniProtKB-ARBA"/>
</dbReference>
<evidence type="ECO:0000256" key="6">
    <source>
        <dbReference type="ARBA" id="ARBA00023242"/>
    </source>
</evidence>
<evidence type="ECO:0000256" key="4">
    <source>
        <dbReference type="ARBA" id="ARBA00022490"/>
    </source>
</evidence>
<dbReference type="GO" id="GO:0005816">
    <property type="term" value="C:spindle pole body"/>
    <property type="evidence" value="ECO:0007669"/>
    <property type="project" value="UniProtKB-ARBA"/>
</dbReference>
<evidence type="ECO:0000256" key="1">
    <source>
        <dbReference type="ARBA" id="ARBA00004123"/>
    </source>
</evidence>
<evidence type="ECO:0000256" key="8">
    <source>
        <dbReference type="PIRNR" id="PIRNR028043"/>
    </source>
</evidence>